<evidence type="ECO:0000256" key="4">
    <source>
        <dbReference type="ARBA" id="ARBA00022723"/>
    </source>
</evidence>
<dbReference type="AlphaFoldDB" id="A0A4S4FWQ0"/>
<dbReference type="InterPro" id="IPR002716">
    <property type="entry name" value="PIN_dom"/>
</dbReference>
<dbReference type="Gene3D" id="3.40.50.1010">
    <property type="entry name" value="5'-nuclease"/>
    <property type="match status" value="1"/>
</dbReference>
<dbReference type="InterPro" id="IPR029060">
    <property type="entry name" value="PIN-like_dom_sf"/>
</dbReference>
<dbReference type="GO" id="GO:0016787">
    <property type="term" value="F:hydrolase activity"/>
    <property type="evidence" value="ECO:0007669"/>
    <property type="project" value="UniProtKB-KW"/>
</dbReference>
<dbReference type="GO" id="GO:0004518">
    <property type="term" value="F:nuclease activity"/>
    <property type="evidence" value="ECO:0007669"/>
    <property type="project" value="UniProtKB-KW"/>
</dbReference>
<dbReference type="EMBL" id="SSTJ01000022">
    <property type="protein sequence ID" value="THG34808.1"/>
    <property type="molecule type" value="Genomic_DNA"/>
</dbReference>
<keyword evidence="4" id="KW-0479">Metal-binding</keyword>
<proteinExistence type="inferred from homology"/>
<feature type="domain" description="PIN" evidence="8">
    <location>
        <begin position="7"/>
        <end position="125"/>
    </location>
</feature>
<name>A0A4S4FWQ0_9ACTN</name>
<evidence type="ECO:0000256" key="6">
    <source>
        <dbReference type="ARBA" id="ARBA00022842"/>
    </source>
</evidence>
<keyword evidence="3" id="KW-0540">Nuclease</keyword>
<keyword evidence="5" id="KW-0378">Hydrolase</keyword>
<evidence type="ECO:0000256" key="5">
    <source>
        <dbReference type="ARBA" id="ARBA00022801"/>
    </source>
</evidence>
<dbReference type="PANTHER" id="PTHR33653">
    <property type="entry name" value="RIBONUCLEASE VAPC2"/>
    <property type="match status" value="1"/>
</dbReference>
<dbReference type="Proteomes" id="UP000308978">
    <property type="component" value="Unassembled WGS sequence"/>
</dbReference>
<evidence type="ECO:0000313" key="9">
    <source>
        <dbReference type="EMBL" id="THG34808.1"/>
    </source>
</evidence>
<evidence type="ECO:0000256" key="3">
    <source>
        <dbReference type="ARBA" id="ARBA00022722"/>
    </source>
</evidence>
<keyword evidence="6" id="KW-0460">Magnesium</keyword>
<evidence type="ECO:0000256" key="7">
    <source>
        <dbReference type="ARBA" id="ARBA00038093"/>
    </source>
</evidence>
<dbReference type="Pfam" id="PF01850">
    <property type="entry name" value="PIN"/>
    <property type="match status" value="1"/>
</dbReference>
<reference evidence="9 10" key="1">
    <citation type="submission" date="2019-04" db="EMBL/GenBank/DDBJ databases">
        <title>Microbes associate with the intestines of laboratory mice.</title>
        <authorList>
            <person name="Navarre W."/>
            <person name="Wong E."/>
            <person name="Huang K.C."/>
            <person name="Tropini C."/>
            <person name="Ng K."/>
            <person name="Yu B."/>
        </authorList>
    </citation>
    <scope>NUCLEOTIDE SEQUENCE [LARGE SCALE GENOMIC DNA]</scope>
    <source>
        <strain evidence="9 10">NM80_B27</strain>
    </source>
</reference>
<dbReference type="GO" id="GO:0046872">
    <property type="term" value="F:metal ion binding"/>
    <property type="evidence" value="ECO:0007669"/>
    <property type="project" value="UniProtKB-KW"/>
</dbReference>
<accession>A0A4S4FWQ0</accession>
<keyword evidence="2" id="KW-1277">Toxin-antitoxin system</keyword>
<dbReference type="InterPro" id="IPR050556">
    <property type="entry name" value="Type_II_TA_system_RNase"/>
</dbReference>
<dbReference type="SUPFAM" id="SSF88723">
    <property type="entry name" value="PIN domain-like"/>
    <property type="match status" value="1"/>
</dbReference>
<evidence type="ECO:0000256" key="2">
    <source>
        <dbReference type="ARBA" id="ARBA00022649"/>
    </source>
</evidence>
<dbReference type="PANTHER" id="PTHR33653:SF1">
    <property type="entry name" value="RIBONUCLEASE VAPC2"/>
    <property type="match status" value="1"/>
</dbReference>
<dbReference type="RefSeq" id="WP_136435984.1">
    <property type="nucleotide sequence ID" value="NZ_CAJTBT010000011.1"/>
</dbReference>
<comment type="similarity">
    <text evidence="7">Belongs to the PINc/VapC protein family.</text>
</comment>
<protein>
    <submittedName>
        <fullName evidence="9">Type II toxin-antitoxin system VapC family toxin</fullName>
    </submittedName>
</protein>
<evidence type="ECO:0000256" key="1">
    <source>
        <dbReference type="ARBA" id="ARBA00001946"/>
    </source>
</evidence>
<organism evidence="9 10">
    <name type="scientific">Adlercreutzia caecimuris</name>
    <dbReference type="NCBI Taxonomy" id="671266"/>
    <lineage>
        <taxon>Bacteria</taxon>
        <taxon>Bacillati</taxon>
        <taxon>Actinomycetota</taxon>
        <taxon>Coriobacteriia</taxon>
        <taxon>Eggerthellales</taxon>
        <taxon>Eggerthellaceae</taxon>
        <taxon>Adlercreutzia</taxon>
    </lineage>
</organism>
<sequence>MAVNFIADTNVVSELMRPQPNDNVIDWFYDHEGCVYLTSITVKELYFGMLRLPEGKRKDRLRQAITGIVMDCSDKTYSFDAFSGYLCAELHEKALSQGRTPTIEDLMIASICKRNDCVLATRNVKDFDYLDIDLVNPFEG</sequence>
<comment type="cofactor">
    <cofactor evidence="1">
        <name>Mg(2+)</name>
        <dbReference type="ChEBI" id="CHEBI:18420"/>
    </cofactor>
</comment>
<evidence type="ECO:0000313" key="10">
    <source>
        <dbReference type="Proteomes" id="UP000308978"/>
    </source>
</evidence>
<evidence type="ECO:0000259" key="8">
    <source>
        <dbReference type="Pfam" id="PF01850"/>
    </source>
</evidence>
<dbReference type="CDD" id="cd18731">
    <property type="entry name" value="PIN_NgFitB-like"/>
    <property type="match status" value="1"/>
</dbReference>
<gene>
    <name evidence="9" type="ORF">E5986_11125</name>
</gene>
<comment type="caution">
    <text evidence="9">The sequence shown here is derived from an EMBL/GenBank/DDBJ whole genome shotgun (WGS) entry which is preliminary data.</text>
</comment>